<protein>
    <submittedName>
        <fullName evidence="1">Uncharacterized protein</fullName>
    </submittedName>
</protein>
<accession>A0A8H7XP24</accession>
<comment type="caution">
    <text evidence="1">The sequence shown here is derived from an EMBL/GenBank/DDBJ whole genome shotgun (WGS) entry which is preliminary data.</text>
</comment>
<name>A0A8H7XP24_PSICU</name>
<evidence type="ECO:0000313" key="1">
    <source>
        <dbReference type="EMBL" id="KAG5163080.1"/>
    </source>
</evidence>
<reference evidence="1" key="1">
    <citation type="submission" date="2021-02" db="EMBL/GenBank/DDBJ databases">
        <title>Psilocybe cubensis genome.</title>
        <authorList>
            <person name="Mckernan K.J."/>
            <person name="Crawford S."/>
            <person name="Trippe A."/>
            <person name="Kane L.T."/>
            <person name="Mclaughlin S."/>
        </authorList>
    </citation>
    <scope>NUCLEOTIDE SEQUENCE [LARGE SCALE GENOMIC DNA]</scope>
    <source>
        <strain evidence="1">MGC-MH-2018</strain>
    </source>
</reference>
<gene>
    <name evidence="1" type="ORF">JR316_011947</name>
</gene>
<dbReference type="AlphaFoldDB" id="A0A8H7XP24"/>
<dbReference type="EMBL" id="JAFIQS010000016">
    <property type="protein sequence ID" value="KAG5163080.1"/>
    <property type="molecule type" value="Genomic_DNA"/>
</dbReference>
<sequence length="392" mass="45275">MKVYNGLTASAATITHLKRELMHAIWLILLDEEFMEAYKHGIIIKCADGVIRHVFPRFFTYSADYPEKVLLATIRYLAKCVCPRCYIQKRWVSRLGTYVDNQRQSHIRKDNQQRQDKVENSRKWIFKHGAGIKSKHVEDILQETSAVPTQNAFLTRLSQFGFNFFNMFVSNLLHEFELGVWKAFFTHMMRILLAAGGEGIQRLNWRYHKVATFGRNTIRRFHRNASDMTNLAARDFKDLLQCSLPVFEGLLPPAHDKILQDTLFTLCEWHTLAKLRMHTSSTLTGLEVTTRRLGKELRAFVTKLCPLYSTKELPKETAACARRAASNAKKRKPMAPGSLNGKVTKMLNLFTYKLHALGDYVKTIWMFGPTESYSTQRVGHSLNTLLCYTDRD</sequence>
<dbReference type="Pfam" id="PF18759">
    <property type="entry name" value="Plavaka"/>
    <property type="match status" value="1"/>
</dbReference>
<proteinExistence type="predicted"/>
<organism evidence="1">
    <name type="scientific">Psilocybe cubensis</name>
    <name type="common">Psychedelic mushroom</name>
    <name type="synonym">Stropharia cubensis</name>
    <dbReference type="NCBI Taxonomy" id="181762"/>
    <lineage>
        <taxon>Eukaryota</taxon>
        <taxon>Fungi</taxon>
        <taxon>Dikarya</taxon>
        <taxon>Basidiomycota</taxon>
        <taxon>Agaricomycotina</taxon>
        <taxon>Agaricomycetes</taxon>
        <taxon>Agaricomycetidae</taxon>
        <taxon>Agaricales</taxon>
        <taxon>Agaricineae</taxon>
        <taxon>Strophariaceae</taxon>
        <taxon>Psilocybe</taxon>
    </lineage>
</organism>
<dbReference type="InterPro" id="IPR041078">
    <property type="entry name" value="Plavaka"/>
</dbReference>